<evidence type="ECO:0000313" key="1">
    <source>
        <dbReference type="Ensembl" id="ENSSSCP00045039259.1"/>
    </source>
</evidence>
<dbReference type="Proteomes" id="UP000694724">
    <property type="component" value="Unplaced"/>
</dbReference>
<name>A0A8D1IS33_PIG</name>
<dbReference type="Ensembl" id="ENSSSCT00045056275.1">
    <property type="protein sequence ID" value="ENSSSCP00045039259.1"/>
    <property type="gene ID" value="ENSSSCG00045032952.1"/>
</dbReference>
<dbReference type="Proteomes" id="UP000694727">
    <property type="component" value="Unplaced"/>
</dbReference>
<dbReference type="Proteomes" id="UP000694728">
    <property type="component" value="Unplaced"/>
</dbReference>
<dbReference type="AlphaFoldDB" id="A0A8D1IS33"/>
<sequence>GESSSQHSEKGHHLFRVSELPWLLSEPFARALPTDHMGLGTHTVEKFSACSHAVTSSGLELSRSIGPAILWVPSLGCHPITYLTPCCSCSGHKACSLLWPHDRLGTQEACRNTD</sequence>
<dbReference type="Ensembl" id="ENSSSCT00055000593.1">
    <property type="protein sequence ID" value="ENSSSCP00055000416.1"/>
    <property type="gene ID" value="ENSSSCG00055000356.1"/>
</dbReference>
<reference evidence="1" key="1">
    <citation type="submission" date="2025-05" db="UniProtKB">
        <authorList>
            <consortium name="Ensembl"/>
        </authorList>
    </citation>
    <scope>IDENTIFICATION</scope>
</reference>
<dbReference type="Proteomes" id="UP000694722">
    <property type="component" value="Unplaced"/>
</dbReference>
<dbReference type="Proteomes" id="UP000694720">
    <property type="component" value="Unplaced"/>
</dbReference>
<dbReference type="Ensembl" id="ENSSSCT00040039394.1">
    <property type="protein sequence ID" value="ENSSSCP00040016497.1"/>
    <property type="gene ID" value="ENSSSCG00040029312.1"/>
</dbReference>
<dbReference type="Ensembl" id="ENSSSCT00035027386.1">
    <property type="protein sequence ID" value="ENSSSCP00035010476.1"/>
    <property type="gene ID" value="ENSSSCG00035021026.1"/>
</dbReference>
<evidence type="ECO:0000313" key="2">
    <source>
        <dbReference type="Proteomes" id="UP000694728"/>
    </source>
</evidence>
<accession>A0A8D1IS33</accession>
<dbReference type="Ensembl" id="ENSSSCT00025079064.1">
    <property type="protein sequence ID" value="ENSSSCP00025034326.1"/>
    <property type="gene ID" value="ENSSSCG00025057766.1"/>
</dbReference>
<proteinExistence type="predicted"/>
<protein>
    <submittedName>
        <fullName evidence="1">Uncharacterized protein</fullName>
    </submittedName>
</protein>
<organism evidence="1 2">
    <name type="scientific">Sus scrofa</name>
    <name type="common">Pig</name>
    <dbReference type="NCBI Taxonomy" id="9823"/>
    <lineage>
        <taxon>Eukaryota</taxon>
        <taxon>Metazoa</taxon>
        <taxon>Chordata</taxon>
        <taxon>Craniata</taxon>
        <taxon>Vertebrata</taxon>
        <taxon>Euteleostomi</taxon>
        <taxon>Mammalia</taxon>
        <taxon>Eutheria</taxon>
        <taxon>Laurasiatheria</taxon>
        <taxon>Artiodactyla</taxon>
        <taxon>Suina</taxon>
        <taxon>Suidae</taxon>
        <taxon>Sus</taxon>
    </lineage>
</organism>